<evidence type="ECO:0008006" key="3">
    <source>
        <dbReference type="Google" id="ProtNLM"/>
    </source>
</evidence>
<accession>A0AAD4BWQ8</accession>
<evidence type="ECO:0000313" key="1">
    <source>
        <dbReference type="EMBL" id="KAF8441670.1"/>
    </source>
</evidence>
<dbReference type="EMBL" id="WHUW01000010">
    <property type="protein sequence ID" value="KAF8441670.1"/>
    <property type="molecule type" value="Genomic_DNA"/>
</dbReference>
<dbReference type="Gene3D" id="3.80.10.10">
    <property type="entry name" value="Ribonuclease Inhibitor"/>
    <property type="match status" value="1"/>
</dbReference>
<gene>
    <name evidence="1" type="ORF">L210DRAFT_3644925</name>
</gene>
<reference evidence="1" key="2">
    <citation type="journal article" date="2020" name="Nat. Commun.">
        <title>Large-scale genome sequencing of mycorrhizal fungi provides insights into the early evolution of symbiotic traits.</title>
        <authorList>
            <person name="Miyauchi S."/>
            <person name="Kiss E."/>
            <person name="Kuo A."/>
            <person name="Drula E."/>
            <person name="Kohler A."/>
            <person name="Sanchez-Garcia M."/>
            <person name="Morin E."/>
            <person name="Andreopoulos B."/>
            <person name="Barry K.W."/>
            <person name="Bonito G."/>
            <person name="Buee M."/>
            <person name="Carver A."/>
            <person name="Chen C."/>
            <person name="Cichocki N."/>
            <person name="Clum A."/>
            <person name="Culley D."/>
            <person name="Crous P.W."/>
            <person name="Fauchery L."/>
            <person name="Girlanda M."/>
            <person name="Hayes R.D."/>
            <person name="Keri Z."/>
            <person name="LaButti K."/>
            <person name="Lipzen A."/>
            <person name="Lombard V."/>
            <person name="Magnuson J."/>
            <person name="Maillard F."/>
            <person name="Murat C."/>
            <person name="Nolan M."/>
            <person name="Ohm R.A."/>
            <person name="Pangilinan J."/>
            <person name="Pereira M.F."/>
            <person name="Perotto S."/>
            <person name="Peter M."/>
            <person name="Pfister S."/>
            <person name="Riley R."/>
            <person name="Sitrit Y."/>
            <person name="Stielow J.B."/>
            <person name="Szollosi G."/>
            <person name="Zifcakova L."/>
            <person name="Stursova M."/>
            <person name="Spatafora J.W."/>
            <person name="Tedersoo L."/>
            <person name="Vaario L.M."/>
            <person name="Yamada A."/>
            <person name="Yan M."/>
            <person name="Wang P."/>
            <person name="Xu J."/>
            <person name="Bruns T."/>
            <person name="Baldrian P."/>
            <person name="Vilgalys R."/>
            <person name="Dunand C."/>
            <person name="Henrissat B."/>
            <person name="Grigoriev I.V."/>
            <person name="Hibbett D."/>
            <person name="Nagy L.G."/>
            <person name="Martin F.M."/>
        </authorList>
    </citation>
    <scope>NUCLEOTIDE SEQUENCE</scope>
    <source>
        <strain evidence="1">BED1</strain>
    </source>
</reference>
<dbReference type="Proteomes" id="UP001194468">
    <property type="component" value="Unassembled WGS sequence"/>
</dbReference>
<reference evidence="1" key="1">
    <citation type="submission" date="2019-10" db="EMBL/GenBank/DDBJ databases">
        <authorList>
            <consortium name="DOE Joint Genome Institute"/>
            <person name="Kuo A."/>
            <person name="Miyauchi S."/>
            <person name="Kiss E."/>
            <person name="Drula E."/>
            <person name="Kohler A."/>
            <person name="Sanchez-Garcia M."/>
            <person name="Andreopoulos B."/>
            <person name="Barry K.W."/>
            <person name="Bonito G."/>
            <person name="Buee M."/>
            <person name="Carver A."/>
            <person name="Chen C."/>
            <person name="Cichocki N."/>
            <person name="Clum A."/>
            <person name="Culley D."/>
            <person name="Crous P.W."/>
            <person name="Fauchery L."/>
            <person name="Girlanda M."/>
            <person name="Hayes R."/>
            <person name="Keri Z."/>
            <person name="LaButti K."/>
            <person name="Lipzen A."/>
            <person name="Lombard V."/>
            <person name="Magnuson J."/>
            <person name="Maillard F."/>
            <person name="Morin E."/>
            <person name="Murat C."/>
            <person name="Nolan M."/>
            <person name="Ohm R."/>
            <person name="Pangilinan J."/>
            <person name="Pereira M."/>
            <person name="Perotto S."/>
            <person name="Peter M."/>
            <person name="Riley R."/>
            <person name="Sitrit Y."/>
            <person name="Stielow B."/>
            <person name="Szollosi G."/>
            <person name="Zifcakova L."/>
            <person name="Stursova M."/>
            <person name="Spatafora J.W."/>
            <person name="Tedersoo L."/>
            <person name="Vaario L.-M."/>
            <person name="Yamada A."/>
            <person name="Yan M."/>
            <person name="Wang P."/>
            <person name="Xu J."/>
            <person name="Bruns T."/>
            <person name="Baldrian P."/>
            <person name="Vilgalys R."/>
            <person name="Henrissat B."/>
            <person name="Grigoriev I.V."/>
            <person name="Hibbett D."/>
            <person name="Nagy L.G."/>
            <person name="Martin F.M."/>
        </authorList>
    </citation>
    <scope>NUCLEOTIDE SEQUENCE</scope>
    <source>
        <strain evidence="1">BED1</strain>
    </source>
</reference>
<dbReference type="CDD" id="cd09917">
    <property type="entry name" value="F-box_SF"/>
    <property type="match status" value="1"/>
</dbReference>
<comment type="caution">
    <text evidence="1">The sequence shown here is derived from an EMBL/GenBank/DDBJ whole genome shotgun (WGS) entry which is preliminary data.</text>
</comment>
<proteinExistence type="predicted"/>
<dbReference type="InterPro" id="IPR032675">
    <property type="entry name" value="LRR_dom_sf"/>
</dbReference>
<dbReference type="SUPFAM" id="SSF52047">
    <property type="entry name" value="RNI-like"/>
    <property type="match status" value="1"/>
</dbReference>
<keyword evidence="2" id="KW-1185">Reference proteome</keyword>
<name>A0AAD4BWQ8_BOLED</name>
<dbReference type="AlphaFoldDB" id="A0AAD4BWQ8"/>
<protein>
    <recommendedName>
        <fullName evidence="3">F-box domain-containing protein</fullName>
    </recommendedName>
</protein>
<evidence type="ECO:0000313" key="2">
    <source>
        <dbReference type="Proteomes" id="UP001194468"/>
    </source>
</evidence>
<sequence length="498" mass="56288">MHHALQIQEILLHIFSHCYSWPDSGSRSDLVSLARTCRAFKEPALDVAWGCLYNLAPLAQCLPETAGHQRSFSIPLTQTEWDILRSYARRIRCILDFRRGLDEKSIEVLSNLPTTGPLFPNLRHLRCKYTTKSMHLLHLPFPSLISIEVNFEDPHWFEDSLQSLPEFSPNINSLSLYVCRSDIAFNKLVSSCICQWRNLQTVICPKISLDVDALAHLSRMPALTQLTFKQILTFPDCGIPFFFRNLRNLTVHPTSLDSMPQLLSQIRLPAIRDFIVIFDSCPSKQEFTSFLVGVQISNASRTMDVLFLYQLPSPSNIVRSDLLVCFADLRPCMAFSNLHCIDINIECAVDLTDSDLLALASVWPNLERFVINSDWGWNTLGGITPNGLLQLLQRCQSLNWIALAMDTRGYSEPPPSGHFASHGVTLPCHLFLDVLDSIMEPESVPAIAAFFTGIAHHSHFSLHAWCGGKMIKLPGWEVSKDCWKVVSRQARDATSRRP</sequence>
<organism evidence="1 2">
    <name type="scientific">Boletus edulis BED1</name>
    <dbReference type="NCBI Taxonomy" id="1328754"/>
    <lineage>
        <taxon>Eukaryota</taxon>
        <taxon>Fungi</taxon>
        <taxon>Dikarya</taxon>
        <taxon>Basidiomycota</taxon>
        <taxon>Agaricomycotina</taxon>
        <taxon>Agaricomycetes</taxon>
        <taxon>Agaricomycetidae</taxon>
        <taxon>Boletales</taxon>
        <taxon>Boletineae</taxon>
        <taxon>Boletaceae</taxon>
        <taxon>Boletoideae</taxon>
        <taxon>Boletus</taxon>
    </lineage>
</organism>